<evidence type="ECO:0000313" key="2">
    <source>
        <dbReference type="EMBL" id="KAF7287141.1"/>
    </source>
</evidence>
<feature type="compositionally biased region" description="Polar residues" evidence="1">
    <location>
        <begin position="49"/>
        <end position="67"/>
    </location>
</feature>
<dbReference type="EMBL" id="JAACXV010000016">
    <property type="protein sequence ID" value="KAF7287141.1"/>
    <property type="molecule type" value="Genomic_DNA"/>
</dbReference>
<keyword evidence="3" id="KW-1185">Reference proteome</keyword>
<feature type="region of interest" description="Disordered" evidence="1">
    <location>
        <begin position="1"/>
        <end position="67"/>
    </location>
</feature>
<proteinExistence type="predicted"/>
<feature type="compositionally biased region" description="Acidic residues" evidence="1">
    <location>
        <begin position="97"/>
        <end position="112"/>
    </location>
</feature>
<gene>
    <name evidence="2" type="ORF">GWI33_002514</name>
</gene>
<accession>A0A834ML26</accession>
<protein>
    <submittedName>
        <fullName evidence="2">Uncharacterized protein</fullName>
    </submittedName>
</protein>
<sequence>MRLRAKKTKAKNVPRKTFVSFSRRMRPENLSENEQSRPEMAYIMGSRLSRVNSSSEFSGESTNNTLSVEDEVVSENTEDIDLPLDLIETNDESGSSTEEEEELFSDESDSDENMSTTVKLDPALLNSDIDLADPRYAPTTSQERSCVETIVQMKKLMESQIIELTLLHRASDVRLNIARIESDLANNSSIEGERINGEIHDLIRNMPQ</sequence>
<dbReference type="Proteomes" id="UP000625711">
    <property type="component" value="Unassembled WGS sequence"/>
</dbReference>
<dbReference type="AlphaFoldDB" id="A0A834ML26"/>
<organism evidence="2 3">
    <name type="scientific">Rhynchophorus ferrugineus</name>
    <name type="common">Red palm weevil</name>
    <name type="synonym">Curculio ferrugineus</name>
    <dbReference type="NCBI Taxonomy" id="354439"/>
    <lineage>
        <taxon>Eukaryota</taxon>
        <taxon>Metazoa</taxon>
        <taxon>Ecdysozoa</taxon>
        <taxon>Arthropoda</taxon>
        <taxon>Hexapoda</taxon>
        <taxon>Insecta</taxon>
        <taxon>Pterygota</taxon>
        <taxon>Neoptera</taxon>
        <taxon>Endopterygota</taxon>
        <taxon>Coleoptera</taxon>
        <taxon>Polyphaga</taxon>
        <taxon>Cucujiformia</taxon>
        <taxon>Curculionidae</taxon>
        <taxon>Dryophthorinae</taxon>
        <taxon>Rhynchophorus</taxon>
    </lineage>
</organism>
<feature type="region of interest" description="Disordered" evidence="1">
    <location>
        <begin position="87"/>
        <end position="115"/>
    </location>
</feature>
<feature type="compositionally biased region" description="Basic residues" evidence="1">
    <location>
        <begin position="1"/>
        <end position="14"/>
    </location>
</feature>
<comment type="caution">
    <text evidence="2">The sequence shown here is derived from an EMBL/GenBank/DDBJ whole genome shotgun (WGS) entry which is preliminary data.</text>
</comment>
<feature type="compositionally biased region" description="Basic and acidic residues" evidence="1">
    <location>
        <begin position="25"/>
        <end position="37"/>
    </location>
</feature>
<evidence type="ECO:0000256" key="1">
    <source>
        <dbReference type="SAM" id="MobiDB-lite"/>
    </source>
</evidence>
<name>A0A834ML26_RHYFE</name>
<reference evidence="2" key="1">
    <citation type="submission" date="2020-08" db="EMBL/GenBank/DDBJ databases">
        <title>Genome sequencing and assembly of the red palm weevil Rhynchophorus ferrugineus.</title>
        <authorList>
            <person name="Dias G.B."/>
            <person name="Bergman C.M."/>
            <person name="Manee M."/>
        </authorList>
    </citation>
    <scope>NUCLEOTIDE SEQUENCE</scope>
    <source>
        <strain evidence="2">AA-2017</strain>
        <tissue evidence="2">Whole larva</tissue>
    </source>
</reference>
<evidence type="ECO:0000313" key="3">
    <source>
        <dbReference type="Proteomes" id="UP000625711"/>
    </source>
</evidence>